<sequence>MHRLTYYYKDIVPVDGVNVSNQITLSLASYWLKVLTLAFLLAGCFQSGDVSHHFEDYQQRIVSVQGSVPVAAPVIRVIELPDKRDLHKEIPRTTLGLVDSYQLRKCGLFGLIAERNSVLGKVQDQFRNFDYQTQLIDGLEQCLTSNLLEEQLKNDLQVILDTKYRYLNDYFSNLVLTSDAMRAQLSGHRWLERSKASMAVQVKSSFEVLNETARYILEASSKQGTLTPPPLITPYQEVLEKNNFVGRLAFSLKNSSDWLNVTTEQLIRYDANIVCGKNRDKTKFNYLINVFNNVFAANIQPYLSYLDSEYHTIAQHTAFISTVLEQQARSQTDRYDIHLIHDEFSLAIKQHVNYWQSLFKRCGKTLHAIRTE</sequence>
<dbReference type="Pfam" id="PF11279">
    <property type="entry name" value="DUF3080"/>
    <property type="match status" value="1"/>
</dbReference>
<organism evidence="1 2">
    <name type="scientific">Vibrio hangzhouensis</name>
    <dbReference type="NCBI Taxonomy" id="462991"/>
    <lineage>
        <taxon>Bacteria</taxon>
        <taxon>Pseudomonadati</taxon>
        <taxon>Pseudomonadota</taxon>
        <taxon>Gammaproteobacteria</taxon>
        <taxon>Vibrionales</taxon>
        <taxon>Vibrionaceae</taxon>
        <taxon>Vibrio</taxon>
    </lineage>
</organism>
<gene>
    <name evidence="1" type="ORF">SAMN04488244_105172</name>
</gene>
<evidence type="ECO:0008006" key="3">
    <source>
        <dbReference type="Google" id="ProtNLM"/>
    </source>
</evidence>
<dbReference type="Proteomes" id="UP000236721">
    <property type="component" value="Unassembled WGS sequence"/>
</dbReference>
<evidence type="ECO:0000313" key="1">
    <source>
        <dbReference type="EMBL" id="SEF95689.1"/>
    </source>
</evidence>
<proteinExistence type="predicted"/>
<keyword evidence="2" id="KW-1185">Reference proteome</keyword>
<reference evidence="2" key="1">
    <citation type="submission" date="2016-10" db="EMBL/GenBank/DDBJ databases">
        <authorList>
            <person name="Varghese N."/>
            <person name="Submissions S."/>
        </authorList>
    </citation>
    <scope>NUCLEOTIDE SEQUENCE [LARGE SCALE GENOMIC DNA]</scope>
    <source>
        <strain evidence="2">CGMCC 1.7062</strain>
    </source>
</reference>
<accession>A0A1H5W803</accession>
<protein>
    <recommendedName>
        <fullName evidence="3">DUF3080 domain-containing protein</fullName>
    </recommendedName>
</protein>
<dbReference type="InterPro" id="IPR021431">
    <property type="entry name" value="DUF3080"/>
</dbReference>
<evidence type="ECO:0000313" key="2">
    <source>
        <dbReference type="Proteomes" id="UP000236721"/>
    </source>
</evidence>
<dbReference type="EMBL" id="FNVG01000005">
    <property type="protein sequence ID" value="SEF95689.1"/>
    <property type="molecule type" value="Genomic_DNA"/>
</dbReference>
<dbReference type="AlphaFoldDB" id="A0A1H5W803"/>
<name>A0A1H5W803_9VIBR</name>